<dbReference type="GO" id="GO:0035556">
    <property type="term" value="P:intracellular signal transduction"/>
    <property type="evidence" value="ECO:0007669"/>
    <property type="project" value="InterPro"/>
</dbReference>
<keyword evidence="1" id="KW-0812">Transmembrane</keyword>
<keyword evidence="1" id="KW-0472">Membrane</keyword>
<dbReference type="GO" id="GO:0006171">
    <property type="term" value="P:cAMP biosynthetic process"/>
    <property type="evidence" value="ECO:0007669"/>
    <property type="project" value="TreeGrafter"/>
</dbReference>
<dbReference type="SMART" id="SM01080">
    <property type="entry name" value="CHASE2"/>
    <property type="match status" value="1"/>
</dbReference>
<feature type="domain" description="Guanylate cyclase" evidence="2">
    <location>
        <begin position="477"/>
        <end position="615"/>
    </location>
</feature>
<dbReference type="InterPro" id="IPR029787">
    <property type="entry name" value="Nucleotide_cyclase"/>
</dbReference>
<dbReference type="CDD" id="cd07302">
    <property type="entry name" value="CHD"/>
    <property type="match status" value="1"/>
</dbReference>
<dbReference type="PANTHER" id="PTHR43081">
    <property type="entry name" value="ADENYLATE CYCLASE, TERMINAL-DIFFERENTIATION SPECIFIC-RELATED"/>
    <property type="match status" value="1"/>
</dbReference>
<organism evidence="3 4">
    <name type="scientific">Methylocapsa palsarum</name>
    <dbReference type="NCBI Taxonomy" id="1612308"/>
    <lineage>
        <taxon>Bacteria</taxon>
        <taxon>Pseudomonadati</taxon>
        <taxon>Pseudomonadota</taxon>
        <taxon>Alphaproteobacteria</taxon>
        <taxon>Hyphomicrobiales</taxon>
        <taxon>Beijerinckiaceae</taxon>
        <taxon>Methylocapsa</taxon>
    </lineage>
</organism>
<proteinExistence type="predicted"/>
<dbReference type="Proteomes" id="UP000198755">
    <property type="component" value="Unassembled WGS sequence"/>
</dbReference>
<evidence type="ECO:0000256" key="1">
    <source>
        <dbReference type="SAM" id="Phobius"/>
    </source>
</evidence>
<dbReference type="GO" id="GO:0004016">
    <property type="term" value="F:adenylate cyclase activity"/>
    <property type="evidence" value="ECO:0007669"/>
    <property type="project" value="UniProtKB-ARBA"/>
</dbReference>
<sequence length="740" mass="80533">MQRLKTRISRSFVLVVLCFLALAVVLRAADPLFVQALRFIAFDSYQRLAPQAYDPDLPVRIVDIDPASIARLGQWPWPRTAMRDLVMRLTEKNAAAIVFDILFGEKDRTSLDEIVKRLPADKAARISGLIDGQTNDEAFAEALKAAPGVLSIILTNDKSVAPLEMKAGIVFAGDDPKPFLHAFPGAEGNLPLFNSAARGLGSMNLVRNHDAVVRQAPLFFRLGDKIAPSLAAEALRVAQGASTYVLKSSNASGETAFGQSTGLNHVRIGALEIATDSASAVWLKFRHSNPAAFIPAWKVIAGEIDESEIAGKIVFVGASTPGLLDLRATPLDAALPGVEIQAQIVEHILAGRALTRPDYAVALEQLLVVAFGLLVAGAMPRLAPASAAALGAFLPLVIIAGGWISYRYWDLLFDPVYPSLALLLLTGGITFYIYRRVEIQRGEIRSAFGRYLAPEVVEDIIAGPEKLTLGGEMRQLTLMFCDVRNFTAISESLTASELTTFINELLTPLSDIILRERGTIDKYMGDAIMAFWNAPLDVSGHAERACRCALEMTDKMSDLNEMWRVRAVAAGQPFDDIRIGIGVNTGECCVGNLGSEQRFDYSAIGDEVNVTSRLEVLTKLYGLPAVISEATVKGSPNIEFLELDLVKVVGRTTPTRLYTPAGVLDCAPAQFARLRPLHDSFLRLYREQSWDDATDALAQCRGVCIRRLDTYYSLFAARIENLSNASPGPSWSGAYTMTEK</sequence>
<dbReference type="STRING" id="1612308.SAMN05444581_10923"/>
<evidence type="ECO:0000259" key="2">
    <source>
        <dbReference type="PROSITE" id="PS50125"/>
    </source>
</evidence>
<gene>
    <name evidence="3" type="ORF">SAMN05444581_10923</name>
</gene>
<dbReference type="Pfam" id="PF05226">
    <property type="entry name" value="CHASE2"/>
    <property type="match status" value="1"/>
</dbReference>
<dbReference type="SUPFAM" id="SSF55073">
    <property type="entry name" value="Nucleotide cyclase"/>
    <property type="match status" value="1"/>
</dbReference>
<evidence type="ECO:0000313" key="4">
    <source>
        <dbReference type="Proteomes" id="UP000198755"/>
    </source>
</evidence>
<protein>
    <submittedName>
        <fullName evidence="3">Adenylate cyclase</fullName>
    </submittedName>
</protein>
<dbReference type="PANTHER" id="PTHR43081:SF1">
    <property type="entry name" value="ADENYLATE CYCLASE, TERMINAL-DIFFERENTIATION SPECIFIC"/>
    <property type="match status" value="1"/>
</dbReference>
<dbReference type="Pfam" id="PF00211">
    <property type="entry name" value="Guanylate_cyc"/>
    <property type="match status" value="1"/>
</dbReference>
<dbReference type="InterPro" id="IPR050697">
    <property type="entry name" value="Adenylyl/Guanylyl_Cyclase_3/4"/>
</dbReference>
<reference evidence="3 4" key="1">
    <citation type="submission" date="2016-10" db="EMBL/GenBank/DDBJ databases">
        <authorList>
            <person name="de Groot N.N."/>
        </authorList>
    </citation>
    <scope>NUCLEOTIDE SEQUENCE [LARGE SCALE GENOMIC DNA]</scope>
    <source>
        <strain evidence="3 4">NE2</strain>
    </source>
</reference>
<keyword evidence="1" id="KW-1133">Transmembrane helix</keyword>
<feature type="transmembrane region" description="Helical" evidence="1">
    <location>
        <begin position="385"/>
        <end position="404"/>
    </location>
</feature>
<keyword evidence="4" id="KW-1185">Reference proteome</keyword>
<dbReference type="InterPro" id="IPR007890">
    <property type="entry name" value="CHASE2"/>
</dbReference>
<dbReference type="SMART" id="SM00044">
    <property type="entry name" value="CYCc"/>
    <property type="match status" value="1"/>
</dbReference>
<dbReference type="EMBL" id="FOSN01000009">
    <property type="protein sequence ID" value="SFK50068.1"/>
    <property type="molecule type" value="Genomic_DNA"/>
</dbReference>
<dbReference type="PROSITE" id="PS50125">
    <property type="entry name" value="GUANYLATE_CYCLASE_2"/>
    <property type="match status" value="1"/>
</dbReference>
<dbReference type="RefSeq" id="WP_175492576.1">
    <property type="nucleotide sequence ID" value="NZ_FOSN01000009.1"/>
</dbReference>
<dbReference type="AlphaFoldDB" id="A0A1I4A170"/>
<evidence type="ECO:0000313" key="3">
    <source>
        <dbReference type="EMBL" id="SFK50068.1"/>
    </source>
</evidence>
<accession>A0A1I4A170</accession>
<dbReference type="InterPro" id="IPR001054">
    <property type="entry name" value="A/G_cyclase"/>
</dbReference>
<dbReference type="Gene3D" id="3.30.70.1230">
    <property type="entry name" value="Nucleotide cyclase"/>
    <property type="match status" value="1"/>
</dbReference>
<name>A0A1I4A170_9HYPH</name>
<feature type="transmembrane region" description="Helical" evidence="1">
    <location>
        <begin position="416"/>
        <end position="434"/>
    </location>
</feature>